<organism evidence="1 2">
    <name type="scientific">Temnothorax longispinosus</name>
    <dbReference type="NCBI Taxonomy" id="300112"/>
    <lineage>
        <taxon>Eukaryota</taxon>
        <taxon>Metazoa</taxon>
        <taxon>Ecdysozoa</taxon>
        <taxon>Arthropoda</taxon>
        <taxon>Hexapoda</taxon>
        <taxon>Insecta</taxon>
        <taxon>Pterygota</taxon>
        <taxon>Neoptera</taxon>
        <taxon>Endopterygota</taxon>
        <taxon>Hymenoptera</taxon>
        <taxon>Apocrita</taxon>
        <taxon>Aculeata</taxon>
        <taxon>Formicoidea</taxon>
        <taxon>Formicidae</taxon>
        <taxon>Myrmicinae</taxon>
        <taxon>Temnothorax</taxon>
    </lineage>
</organism>
<gene>
    <name evidence="1" type="ORF">DBV15_00781</name>
</gene>
<reference evidence="1 2" key="1">
    <citation type="journal article" date="2019" name="Philos. Trans. R. Soc. Lond., B, Biol. Sci.">
        <title>Ant behaviour and brain gene expression of defending hosts depend on the ecological success of the intruding social parasite.</title>
        <authorList>
            <person name="Kaur R."/>
            <person name="Stoldt M."/>
            <person name="Jongepier E."/>
            <person name="Feldmeyer B."/>
            <person name="Menzel F."/>
            <person name="Bornberg-Bauer E."/>
            <person name="Foitzik S."/>
        </authorList>
    </citation>
    <scope>NUCLEOTIDE SEQUENCE [LARGE SCALE GENOMIC DNA]</scope>
    <source>
        <tissue evidence="1">Whole body</tissue>
    </source>
</reference>
<evidence type="ECO:0000313" key="2">
    <source>
        <dbReference type="Proteomes" id="UP000310200"/>
    </source>
</evidence>
<accession>A0A4S2KKX8</accession>
<dbReference type="SUPFAM" id="SSF51430">
    <property type="entry name" value="NAD(P)-linked oxidoreductase"/>
    <property type="match status" value="2"/>
</dbReference>
<name>A0A4S2KKX8_9HYME</name>
<dbReference type="STRING" id="300112.A0A4S2KKX8"/>
<dbReference type="PANTHER" id="PTHR43827">
    <property type="entry name" value="2,5-DIKETO-D-GLUCONIC ACID REDUCTASE"/>
    <property type="match status" value="1"/>
</dbReference>
<sequence>MNNEKKIGKVYITREDRERGREEGGSVHHYQGTFALSHRLKPDRIKKIYHSQLWNAFHKRENVVPACRRSVENFGLDYVDLYFWYTGPYLMRAPKVKFYNGNEVPILGLGTWKASFSLVDRGHIVIPKSVTKSRIAQNMDIFDFKLSPKDVAYIDTFDCDGRMCALEKLCKCQPLLSVPHSILSNQNEQVDRDHIVIPKSAVKSRII</sequence>
<comment type="caution">
    <text evidence="1">The sequence shown here is derived from an EMBL/GenBank/DDBJ whole genome shotgun (WGS) entry which is preliminary data.</text>
</comment>
<evidence type="ECO:0000313" key="1">
    <source>
        <dbReference type="EMBL" id="TGZ50090.1"/>
    </source>
</evidence>
<proteinExistence type="predicted"/>
<dbReference type="EMBL" id="QBLH01002024">
    <property type="protein sequence ID" value="TGZ50090.1"/>
    <property type="molecule type" value="Genomic_DNA"/>
</dbReference>
<dbReference type="AlphaFoldDB" id="A0A4S2KKX8"/>
<protein>
    <submittedName>
        <fullName evidence="1">Uncharacterized protein</fullName>
    </submittedName>
</protein>
<dbReference type="InterPro" id="IPR020471">
    <property type="entry name" value="AKR"/>
</dbReference>
<dbReference type="InterPro" id="IPR018170">
    <property type="entry name" value="Aldo/ket_reductase_CS"/>
</dbReference>
<dbReference type="Gene3D" id="3.20.20.100">
    <property type="entry name" value="NADP-dependent oxidoreductase domain"/>
    <property type="match status" value="2"/>
</dbReference>
<keyword evidence="2" id="KW-1185">Reference proteome</keyword>
<dbReference type="InterPro" id="IPR036812">
    <property type="entry name" value="NAD(P)_OxRdtase_dom_sf"/>
</dbReference>
<dbReference type="GO" id="GO:0016491">
    <property type="term" value="F:oxidoreductase activity"/>
    <property type="evidence" value="ECO:0007669"/>
    <property type="project" value="InterPro"/>
</dbReference>
<dbReference type="PANTHER" id="PTHR43827:SF14">
    <property type="entry name" value="NADP-DEPENDENT OXIDOREDUCTASE DOMAIN-CONTAINING PROTEIN"/>
    <property type="match status" value="1"/>
</dbReference>
<dbReference type="Proteomes" id="UP000310200">
    <property type="component" value="Unassembled WGS sequence"/>
</dbReference>
<dbReference type="PROSITE" id="PS00063">
    <property type="entry name" value="ALDOKETO_REDUCTASE_3"/>
    <property type="match status" value="1"/>
</dbReference>